<keyword evidence="7 18" id="KW-0812">Transmembrane</keyword>
<evidence type="ECO:0000256" key="11">
    <source>
        <dbReference type="ARBA" id="ARBA00022989"/>
    </source>
</evidence>
<feature type="transmembrane region" description="Helical" evidence="18">
    <location>
        <begin position="109"/>
        <end position="130"/>
    </location>
</feature>
<dbReference type="CDD" id="cd16922">
    <property type="entry name" value="HATPase_EvgS-ArcB-TorS-like"/>
    <property type="match status" value="1"/>
</dbReference>
<evidence type="ECO:0000256" key="7">
    <source>
        <dbReference type="ARBA" id="ARBA00022692"/>
    </source>
</evidence>
<keyword evidence="4" id="KW-1003">Cell membrane</keyword>
<evidence type="ECO:0000256" key="8">
    <source>
        <dbReference type="ARBA" id="ARBA00022741"/>
    </source>
</evidence>
<evidence type="ECO:0000256" key="15">
    <source>
        <dbReference type="ARBA" id="ARBA00068150"/>
    </source>
</evidence>
<dbReference type="InterPro" id="IPR036890">
    <property type="entry name" value="HATPase_C_sf"/>
</dbReference>
<evidence type="ECO:0000259" key="20">
    <source>
        <dbReference type="PROSITE" id="PS50110"/>
    </source>
</evidence>
<dbReference type="GO" id="GO:0006355">
    <property type="term" value="P:regulation of DNA-templated transcription"/>
    <property type="evidence" value="ECO:0007669"/>
    <property type="project" value="InterPro"/>
</dbReference>
<evidence type="ECO:0000256" key="18">
    <source>
        <dbReference type="PROSITE-ProRule" id="PRU00244"/>
    </source>
</evidence>
<dbReference type="Proteomes" id="UP000321820">
    <property type="component" value="Chromosome"/>
</dbReference>
<dbReference type="PRINTS" id="PR00344">
    <property type="entry name" value="BCTRLSENSOR"/>
</dbReference>
<dbReference type="InterPro" id="IPR005330">
    <property type="entry name" value="MHYT_dom"/>
</dbReference>
<evidence type="ECO:0000259" key="24">
    <source>
        <dbReference type="PROSITE" id="PS50924"/>
    </source>
</evidence>
<dbReference type="CDD" id="cd00130">
    <property type="entry name" value="PAS"/>
    <property type="match status" value="1"/>
</dbReference>
<dbReference type="Pfam" id="PF03707">
    <property type="entry name" value="MHYT"/>
    <property type="match status" value="3"/>
</dbReference>
<organism evidence="25 26">
    <name type="scientific">Terriglobus albidus</name>
    <dbReference type="NCBI Taxonomy" id="1592106"/>
    <lineage>
        <taxon>Bacteria</taxon>
        <taxon>Pseudomonadati</taxon>
        <taxon>Acidobacteriota</taxon>
        <taxon>Terriglobia</taxon>
        <taxon>Terriglobales</taxon>
        <taxon>Acidobacteriaceae</taxon>
        <taxon>Terriglobus</taxon>
    </lineage>
</organism>
<reference evidence="25 26" key="1">
    <citation type="submission" date="2019-08" db="EMBL/GenBank/DDBJ databases">
        <title>Complete genome sequence of Terriglobus albidus strain ORNL.</title>
        <authorList>
            <person name="Podar M."/>
        </authorList>
    </citation>
    <scope>NUCLEOTIDE SEQUENCE [LARGE SCALE GENOMIC DNA]</scope>
    <source>
        <strain evidence="25 26">ORNL</strain>
    </source>
</reference>
<comment type="subunit">
    <text evidence="14">At low DSF concentrations, interacts with RpfF.</text>
</comment>
<evidence type="ECO:0000259" key="22">
    <source>
        <dbReference type="PROSITE" id="PS50113"/>
    </source>
</evidence>
<dbReference type="InterPro" id="IPR005467">
    <property type="entry name" value="His_kinase_dom"/>
</dbReference>
<feature type="domain" description="MHYT" evidence="24">
    <location>
        <begin position="11"/>
        <end position="205"/>
    </location>
</feature>
<evidence type="ECO:0000256" key="12">
    <source>
        <dbReference type="ARBA" id="ARBA00023012"/>
    </source>
</evidence>
<evidence type="ECO:0000256" key="16">
    <source>
        <dbReference type="PROSITE-ProRule" id="PRU00110"/>
    </source>
</evidence>
<keyword evidence="26" id="KW-1185">Reference proteome</keyword>
<dbReference type="Gene3D" id="1.20.120.160">
    <property type="entry name" value="HPT domain"/>
    <property type="match status" value="1"/>
</dbReference>
<evidence type="ECO:0000256" key="10">
    <source>
        <dbReference type="ARBA" id="ARBA00022840"/>
    </source>
</evidence>
<feature type="domain" description="HPt" evidence="23">
    <location>
        <begin position="941"/>
        <end position="1034"/>
    </location>
</feature>
<dbReference type="InterPro" id="IPR036097">
    <property type="entry name" value="HisK_dim/P_sf"/>
</dbReference>
<keyword evidence="6" id="KW-0808">Transferase</keyword>
<feature type="transmembrane region" description="Helical" evidence="18">
    <location>
        <begin position="13"/>
        <end position="35"/>
    </location>
</feature>
<feature type="transmembrane region" description="Helical" evidence="18">
    <location>
        <begin position="225"/>
        <end position="245"/>
    </location>
</feature>
<dbReference type="InterPro" id="IPR004358">
    <property type="entry name" value="Sig_transdc_His_kin-like_C"/>
</dbReference>
<keyword evidence="13 18" id="KW-0472">Membrane</keyword>
<dbReference type="InterPro" id="IPR001610">
    <property type="entry name" value="PAC"/>
</dbReference>
<dbReference type="PANTHER" id="PTHR45339:SF1">
    <property type="entry name" value="HYBRID SIGNAL TRANSDUCTION HISTIDINE KINASE J"/>
    <property type="match status" value="1"/>
</dbReference>
<evidence type="ECO:0000256" key="4">
    <source>
        <dbReference type="ARBA" id="ARBA00022475"/>
    </source>
</evidence>
<dbReference type="Gene3D" id="3.30.565.10">
    <property type="entry name" value="Histidine kinase-like ATPase, C-terminal domain"/>
    <property type="match status" value="1"/>
</dbReference>
<sequence>MNMSTVVSGHYDLSLVVLSVFIAILSAGAALDLSGRVSSSRGAVRQIWLLGGAIAMGTGIWAMHYIGMLAFTLPFRVLYDWPMVALSWTAAVVASLIALFIVSREQVGLLRITIGSILMGGGIASMHYIGMEAMRMPAMCHYHLGLLALSVVIAIVIACVAICMGYVFRGATTSGWGWRKVLTAVVMGGAIPVMHYTGMAAARFMPIPMAEVDLRHAINISDLGVFTITLTTVLLLGLVFLTATVDRRFAQQALQLQSSEQRYRLIVESAFDAFLEIDPNETVTDWNEQAQRTFGWTREEALGKTIGDLIVHDDHRTGALRELLAEREQRGIQARLEVSARHRDGHIFPAEMTLSEIAWDDSKLVAAFVRDVTERKQVEQEREASKAQAEAANRAKSEFLANMSHEIRTPLNGVIGMTELALETELTGEQREYLETVKLSADALLHVINDILDFSKIEAGKVDLEEIDFDLRECMEGALKTLALRADEKGLELLCDVDANAPESVHGDPGRLRQILINLLGNAIKFTHEGEIALHVEALGADEDHVRLHFIVADTGIGIPPEKQKAIFESFTQADTSTTREYGGSGLGLTISRRLTRMMGGDMWVESEPGVGSRFHFRIVLRLAKELPQAPAVPVTDDSLPPARTLVVDDNRTNRRILEGMLLRWGMQPHSAASGEEALRMIDEANQAQRPYELLLTDMHMPKMDGFDLAQRLQLNPGNAATIMMLSSGGQKGDAVRCEQLGISAYLLKPIRQSELRAAIARVLHDGIRGKETPMITRTSLLEELDPARTLDILLAEDNQVNQMLATRLLQKRGHRVVVVGNGREALAALSRGKFDLVLMDVQMPEMDGLEATRELRRREAATGAHQTVVAMTALVMKGDKERCLEAGMDGYLSKPLRQQELDEVLDNFVSVRDVEMEDDPASTSPASVHEEELMERIDNDRAFLAELLAIFRDTWPGQLAAVRSALALSDHEEVKRTGHALKSALGNLSAMQAYHFASGIEMAGGEGDMARATVMTDQLEAELPRVEIALEGMCQEAAR</sequence>
<evidence type="ECO:0000259" key="23">
    <source>
        <dbReference type="PROSITE" id="PS50894"/>
    </source>
</evidence>
<dbReference type="CDD" id="cd17546">
    <property type="entry name" value="REC_hyHK_CKI1_RcsC-like"/>
    <property type="match status" value="2"/>
</dbReference>
<evidence type="ECO:0000259" key="19">
    <source>
        <dbReference type="PROSITE" id="PS50109"/>
    </source>
</evidence>
<evidence type="ECO:0000313" key="25">
    <source>
        <dbReference type="EMBL" id="QEE27207.1"/>
    </source>
</evidence>
<dbReference type="Gene3D" id="3.30.450.20">
    <property type="entry name" value="PAS domain"/>
    <property type="match status" value="1"/>
</dbReference>
<dbReference type="KEGG" id="talb:FTW19_03770"/>
<dbReference type="FunFam" id="1.10.287.130:FF:000002">
    <property type="entry name" value="Two-component osmosensing histidine kinase"/>
    <property type="match status" value="1"/>
</dbReference>
<accession>A0A5B9EAB9</accession>
<feature type="modified residue" description="Phosphohistidine" evidence="16">
    <location>
        <position position="980"/>
    </location>
</feature>
<evidence type="ECO:0000256" key="13">
    <source>
        <dbReference type="ARBA" id="ARBA00023136"/>
    </source>
</evidence>
<dbReference type="PROSITE" id="PS50110">
    <property type="entry name" value="RESPONSE_REGULATORY"/>
    <property type="match status" value="2"/>
</dbReference>
<dbReference type="InterPro" id="IPR035965">
    <property type="entry name" value="PAS-like_dom_sf"/>
</dbReference>
<dbReference type="EC" id="2.7.13.3" evidence="3"/>
<keyword evidence="11 18" id="KW-1133">Transmembrane helix</keyword>
<dbReference type="Pfam" id="PF01627">
    <property type="entry name" value="Hpt"/>
    <property type="match status" value="1"/>
</dbReference>
<keyword evidence="12" id="KW-0902">Two-component regulatory system</keyword>
<evidence type="ECO:0000256" key="9">
    <source>
        <dbReference type="ARBA" id="ARBA00022777"/>
    </source>
</evidence>
<gene>
    <name evidence="25" type="ORF">FTW19_03770</name>
</gene>
<dbReference type="SUPFAM" id="SSF55785">
    <property type="entry name" value="PYP-like sensor domain (PAS domain)"/>
    <property type="match status" value="1"/>
</dbReference>
<dbReference type="Pfam" id="PF00072">
    <property type="entry name" value="Response_reg"/>
    <property type="match status" value="2"/>
</dbReference>
<dbReference type="EMBL" id="CP042806">
    <property type="protein sequence ID" value="QEE27207.1"/>
    <property type="molecule type" value="Genomic_DNA"/>
</dbReference>
<dbReference type="InterPro" id="IPR001789">
    <property type="entry name" value="Sig_transdc_resp-reg_receiver"/>
</dbReference>
<dbReference type="Gene3D" id="3.40.50.2300">
    <property type="match status" value="2"/>
</dbReference>
<dbReference type="PROSITE" id="PS50113">
    <property type="entry name" value="PAC"/>
    <property type="match status" value="1"/>
</dbReference>
<dbReference type="InterPro" id="IPR000014">
    <property type="entry name" value="PAS"/>
</dbReference>
<evidence type="ECO:0000256" key="1">
    <source>
        <dbReference type="ARBA" id="ARBA00000085"/>
    </source>
</evidence>
<feature type="modified residue" description="4-aspartylphosphate" evidence="17">
    <location>
        <position position="698"/>
    </location>
</feature>
<feature type="domain" description="Response regulatory" evidence="20">
    <location>
        <begin position="792"/>
        <end position="910"/>
    </location>
</feature>
<comment type="subcellular location">
    <subcellularLocation>
        <location evidence="2">Cell membrane</location>
        <topology evidence="2">Multi-pass membrane protein</topology>
    </subcellularLocation>
</comment>
<keyword evidence="10" id="KW-0067">ATP-binding</keyword>
<dbReference type="GO" id="GO:0000155">
    <property type="term" value="F:phosphorelay sensor kinase activity"/>
    <property type="evidence" value="ECO:0007669"/>
    <property type="project" value="InterPro"/>
</dbReference>
<feature type="domain" description="Histidine kinase" evidence="19">
    <location>
        <begin position="402"/>
        <end position="623"/>
    </location>
</feature>
<keyword evidence="9" id="KW-0418">Kinase</keyword>
<dbReference type="AlphaFoldDB" id="A0A5B9EAB9"/>
<dbReference type="InterPro" id="IPR003661">
    <property type="entry name" value="HisK_dim/P_dom"/>
</dbReference>
<evidence type="ECO:0000256" key="6">
    <source>
        <dbReference type="ARBA" id="ARBA00022679"/>
    </source>
</evidence>
<dbReference type="GO" id="GO:0005524">
    <property type="term" value="F:ATP binding"/>
    <property type="evidence" value="ECO:0007669"/>
    <property type="project" value="UniProtKB-KW"/>
</dbReference>
<dbReference type="SMART" id="SM00387">
    <property type="entry name" value="HATPase_c"/>
    <property type="match status" value="1"/>
</dbReference>
<evidence type="ECO:0000313" key="26">
    <source>
        <dbReference type="Proteomes" id="UP000321820"/>
    </source>
</evidence>
<dbReference type="InterPro" id="IPR011006">
    <property type="entry name" value="CheY-like_superfamily"/>
</dbReference>
<dbReference type="PROSITE" id="PS50924">
    <property type="entry name" value="MHYT"/>
    <property type="match status" value="1"/>
</dbReference>
<evidence type="ECO:0000256" key="14">
    <source>
        <dbReference type="ARBA" id="ARBA00064003"/>
    </source>
</evidence>
<feature type="transmembrane region" description="Helical" evidence="18">
    <location>
        <begin position="47"/>
        <end position="71"/>
    </location>
</feature>
<dbReference type="GO" id="GO:0005886">
    <property type="term" value="C:plasma membrane"/>
    <property type="evidence" value="ECO:0007669"/>
    <property type="project" value="UniProtKB-SubCell"/>
</dbReference>
<dbReference type="InterPro" id="IPR003594">
    <property type="entry name" value="HATPase_dom"/>
</dbReference>
<keyword evidence="8" id="KW-0547">Nucleotide-binding</keyword>
<evidence type="ECO:0000256" key="3">
    <source>
        <dbReference type="ARBA" id="ARBA00012438"/>
    </source>
</evidence>
<dbReference type="Gene3D" id="1.10.287.130">
    <property type="match status" value="1"/>
</dbReference>
<dbReference type="SMART" id="SM00448">
    <property type="entry name" value="REC"/>
    <property type="match status" value="2"/>
</dbReference>
<dbReference type="CDD" id="cd00082">
    <property type="entry name" value="HisKA"/>
    <property type="match status" value="1"/>
</dbReference>
<feature type="transmembrane region" description="Helical" evidence="18">
    <location>
        <begin position="83"/>
        <end position="102"/>
    </location>
</feature>
<dbReference type="OrthoDB" id="9804263at2"/>
<comment type="catalytic activity">
    <reaction evidence="1">
        <text>ATP + protein L-histidine = ADP + protein N-phospho-L-histidine.</text>
        <dbReference type="EC" id="2.7.13.3"/>
    </reaction>
</comment>
<dbReference type="PROSITE" id="PS50109">
    <property type="entry name" value="HIS_KIN"/>
    <property type="match status" value="1"/>
</dbReference>
<evidence type="ECO:0000256" key="2">
    <source>
        <dbReference type="ARBA" id="ARBA00004651"/>
    </source>
</evidence>
<dbReference type="Pfam" id="PF02518">
    <property type="entry name" value="HATPase_c"/>
    <property type="match status" value="1"/>
</dbReference>
<dbReference type="SUPFAM" id="SSF47226">
    <property type="entry name" value="Histidine-containing phosphotransfer domain, HPT domain"/>
    <property type="match status" value="1"/>
</dbReference>
<keyword evidence="5 17" id="KW-0597">Phosphoprotein</keyword>
<dbReference type="InterPro" id="IPR008207">
    <property type="entry name" value="Sig_transdc_His_kin_Hpt_dom"/>
</dbReference>
<evidence type="ECO:0000256" key="17">
    <source>
        <dbReference type="PROSITE-ProRule" id="PRU00169"/>
    </source>
</evidence>
<dbReference type="PANTHER" id="PTHR45339">
    <property type="entry name" value="HYBRID SIGNAL TRANSDUCTION HISTIDINE KINASE J"/>
    <property type="match status" value="1"/>
</dbReference>
<protein>
    <recommendedName>
        <fullName evidence="15">Sensory/regulatory protein RpfC</fullName>
        <ecNumber evidence="3">2.7.13.3</ecNumber>
    </recommendedName>
</protein>
<dbReference type="SUPFAM" id="SSF55874">
    <property type="entry name" value="ATPase domain of HSP90 chaperone/DNA topoisomerase II/histidine kinase"/>
    <property type="match status" value="1"/>
</dbReference>
<dbReference type="SMART" id="SM00388">
    <property type="entry name" value="HisKA"/>
    <property type="match status" value="1"/>
</dbReference>
<dbReference type="SMART" id="SM00086">
    <property type="entry name" value="PAC"/>
    <property type="match status" value="1"/>
</dbReference>
<evidence type="ECO:0000259" key="21">
    <source>
        <dbReference type="PROSITE" id="PS50112"/>
    </source>
</evidence>
<name>A0A5B9EAB9_9BACT</name>
<dbReference type="SUPFAM" id="SSF47384">
    <property type="entry name" value="Homodimeric domain of signal transducing histidine kinase"/>
    <property type="match status" value="1"/>
</dbReference>
<dbReference type="SMART" id="SM00091">
    <property type="entry name" value="PAS"/>
    <property type="match status" value="1"/>
</dbReference>
<dbReference type="InterPro" id="IPR000700">
    <property type="entry name" value="PAS-assoc_C"/>
</dbReference>
<dbReference type="InterPro" id="IPR036641">
    <property type="entry name" value="HPT_dom_sf"/>
</dbReference>
<dbReference type="NCBIfam" id="TIGR00229">
    <property type="entry name" value="sensory_box"/>
    <property type="match status" value="1"/>
</dbReference>
<dbReference type="Pfam" id="PF00512">
    <property type="entry name" value="HisKA"/>
    <property type="match status" value="1"/>
</dbReference>
<dbReference type="InterPro" id="IPR013767">
    <property type="entry name" value="PAS_fold"/>
</dbReference>
<dbReference type="PROSITE" id="PS50112">
    <property type="entry name" value="PAS"/>
    <property type="match status" value="1"/>
</dbReference>
<proteinExistence type="predicted"/>
<feature type="domain" description="PAC" evidence="22">
    <location>
        <begin position="334"/>
        <end position="384"/>
    </location>
</feature>
<feature type="transmembrane region" description="Helical" evidence="18">
    <location>
        <begin position="142"/>
        <end position="169"/>
    </location>
</feature>
<feature type="domain" description="Response regulatory" evidence="20">
    <location>
        <begin position="644"/>
        <end position="764"/>
    </location>
</feature>
<dbReference type="FunFam" id="3.30.565.10:FF:000010">
    <property type="entry name" value="Sensor histidine kinase RcsC"/>
    <property type="match status" value="1"/>
</dbReference>
<evidence type="ECO:0000256" key="5">
    <source>
        <dbReference type="ARBA" id="ARBA00022553"/>
    </source>
</evidence>
<dbReference type="SUPFAM" id="SSF52172">
    <property type="entry name" value="CheY-like"/>
    <property type="match status" value="2"/>
</dbReference>
<dbReference type="Pfam" id="PF00989">
    <property type="entry name" value="PAS"/>
    <property type="match status" value="1"/>
</dbReference>
<feature type="domain" description="PAS" evidence="21">
    <location>
        <begin position="259"/>
        <end position="343"/>
    </location>
</feature>
<feature type="modified residue" description="4-aspartylphosphate" evidence="17">
    <location>
        <position position="841"/>
    </location>
</feature>
<dbReference type="PROSITE" id="PS50894">
    <property type="entry name" value="HPT"/>
    <property type="match status" value="1"/>
</dbReference>